<dbReference type="SUPFAM" id="SSF51445">
    <property type="entry name" value="(Trans)glycosidases"/>
    <property type="match status" value="1"/>
</dbReference>
<organism evidence="8 9">
    <name type="scientific">Somion occarium</name>
    <dbReference type="NCBI Taxonomy" id="3059160"/>
    <lineage>
        <taxon>Eukaryota</taxon>
        <taxon>Fungi</taxon>
        <taxon>Dikarya</taxon>
        <taxon>Basidiomycota</taxon>
        <taxon>Agaricomycotina</taxon>
        <taxon>Agaricomycetes</taxon>
        <taxon>Polyporales</taxon>
        <taxon>Cerrenaceae</taxon>
        <taxon>Somion</taxon>
    </lineage>
</organism>
<feature type="compositionally biased region" description="Low complexity" evidence="5">
    <location>
        <begin position="38"/>
        <end position="68"/>
    </location>
</feature>
<evidence type="ECO:0000313" key="8">
    <source>
        <dbReference type="EMBL" id="CAL1716721.1"/>
    </source>
</evidence>
<keyword evidence="9" id="KW-1185">Reference proteome</keyword>
<gene>
    <name evidence="8" type="ORF">GFSPODELE1_LOCUS10884</name>
</gene>
<keyword evidence="6" id="KW-0732">Signal</keyword>
<evidence type="ECO:0000256" key="2">
    <source>
        <dbReference type="ARBA" id="ARBA00022801"/>
    </source>
</evidence>
<dbReference type="EMBL" id="OZ037952">
    <property type="protein sequence ID" value="CAL1716721.1"/>
    <property type="molecule type" value="Genomic_DNA"/>
</dbReference>
<name>A0ABP1E9L3_9APHY</name>
<evidence type="ECO:0000256" key="3">
    <source>
        <dbReference type="ARBA" id="ARBA00023295"/>
    </source>
</evidence>
<evidence type="ECO:0000256" key="5">
    <source>
        <dbReference type="SAM" id="MobiDB-lite"/>
    </source>
</evidence>
<dbReference type="Pfam" id="PF00150">
    <property type="entry name" value="Cellulase"/>
    <property type="match status" value="1"/>
</dbReference>
<proteinExistence type="inferred from homology"/>
<dbReference type="Gene3D" id="3.20.20.80">
    <property type="entry name" value="Glycosidases"/>
    <property type="match status" value="1"/>
</dbReference>
<evidence type="ECO:0000256" key="4">
    <source>
        <dbReference type="RuleBase" id="RU361153"/>
    </source>
</evidence>
<dbReference type="InterPro" id="IPR050386">
    <property type="entry name" value="Glycosyl_hydrolase_5"/>
</dbReference>
<keyword evidence="2 4" id="KW-0378">Hydrolase</keyword>
<feature type="signal peptide" evidence="6">
    <location>
        <begin position="1"/>
        <end position="21"/>
    </location>
</feature>
<evidence type="ECO:0000256" key="1">
    <source>
        <dbReference type="ARBA" id="ARBA00005641"/>
    </source>
</evidence>
<dbReference type="InterPro" id="IPR017853">
    <property type="entry name" value="GH"/>
</dbReference>
<feature type="region of interest" description="Disordered" evidence="5">
    <location>
        <begin position="38"/>
        <end position="70"/>
    </location>
</feature>
<evidence type="ECO:0000259" key="7">
    <source>
        <dbReference type="Pfam" id="PF00150"/>
    </source>
</evidence>
<sequence>MLLILLSLSLLLLDQASLGLAQQCRLLIGGKDLGVGAPSPTSASPTHTSVNGVATGSSGPSASSSNSPTPTPFKYGQEIIRGVNLGGWFVLEPWITPSLFQKTNDSAIVDEFTLGQMLDDDTVLEILQNHWQTWFTEDDFEAISAAGLNHVRIPIGYWSVPITSADTNHTTSIAPYTAGAWPYFIQALNWAKAHDLHVIVDLHGAPGSQNGFDNSGQRTGNPTWGSDQDSVPRTLDIIQFMAEKVGGMIDVLELLNEPAAYRQSVNNVLPNFWKQGYQVVRQAAGGSIKIMIGDGFIGVNSWQNFLTYPTAQGVFMDFHEYQIFNFDQLELSLSGHINYSCQVMNQLTSYEQSNIFTIIGEWSVAPTDCAKWLNGRGVGARWDGTWQPGNPTFGSCSNMTGDMSNFSDDYKTFLRKYWEAQVNIGEAVQGWVFWTWKVENADDWSYQRGLEGGWIPQDPTERLYPNLCS</sequence>
<protein>
    <recommendedName>
        <fullName evidence="7">Glycoside hydrolase family 5 domain-containing protein</fullName>
    </recommendedName>
</protein>
<dbReference type="Proteomes" id="UP001497453">
    <property type="component" value="Chromosome 9"/>
</dbReference>
<reference evidence="9" key="1">
    <citation type="submission" date="2024-04" db="EMBL/GenBank/DDBJ databases">
        <authorList>
            <person name="Shaw F."/>
            <person name="Minotto A."/>
        </authorList>
    </citation>
    <scope>NUCLEOTIDE SEQUENCE [LARGE SCALE GENOMIC DNA]</scope>
</reference>
<dbReference type="PANTHER" id="PTHR31297:SF42">
    <property type="entry name" value="GLYCOSIDE HYDROLASE FAMILY 5 DOMAIN-CONTAINING PROTEIN"/>
    <property type="match status" value="1"/>
</dbReference>
<feature type="domain" description="Glycoside hydrolase family 5" evidence="7">
    <location>
        <begin position="128"/>
        <end position="365"/>
    </location>
</feature>
<evidence type="ECO:0000256" key="6">
    <source>
        <dbReference type="SAM" id="SignalP"/>
    </source>
</evidence>
<evidence type="ECO:0000313" key="9">
    <source>
        <dbReference type="Proteomes" id="UP001497453"/>
    </source>
</evidence>
<keyword evidence="3 4" id="KW-0326">Glycosidase</keyword>
<comment type="similarity">
    <text evidence="1 4">Belongs to the glycosyl hydrolase 5 (cellulase A) family.</text>
</comment>
<dbReference type="PANTHER" id="PTHR31297">
    <property type="entry name" value="GLUCAN ENDO-1,6-BETA-GLUCOSIDASE B"/>
    <property type="match status" value="1"/>
</dbReference>
<accession>A0ABP1E9L3</accession>
<dbReference type="InterPro" id="IPR001547">
    <property type="entry name" value="Glyco_hydro_5"/>
</dbReference>
<feature type="chain" id="PRO_5045944539" description="Glycoside hydrolase family 5 domain-containing protein" evidence="6">
    <location>
        <begin position="22"/>
        <end position="469"/>
    </location>
</feature>